<evidence type="ECO:0000256" key="3">
    <source>
        <dbReference type="ARBA" id="ARBA00012784"/>
    </source>
</evidence>
<evidence type="ECO:0000256" key="4">
    <source>
        <dbReference type="ARBA" id="ARBA00022723"/>
    </source>
</evidence>
<organism evidence="8">
    <name type="scientific">freshwater metagenome</name>
    <dbReference type="NCBI Taxonomy" id="449393"/>
    <lineage>
        <taxon>unclassified sequences</taxon>
        <taxon>metagenomes</taxon>
        <taxon>ecological metagenomes</taxon>
    </lineage>
</organism>
<dbReference type="GO" id="GO:0004000">
    <property type="term" value="F:adenosine deaminase activity"/>
    <property type="evidence" value="ECO:0007669"/>
    <property type="project" value="UniProtKB-ARBA"/>
</dbReference>
<evidence type="ECO:0000256" key="2">
    <source>
        <dbReference type="ARBA" id="ARBA00006676"/>
    </source>
</evidence>
<dbReference type="InterPro" id="IPR001365">
    <property type="entry name" value="A_deaminase_dom"/>
</dbReference>
<dbReference type="EMBL" id="CAFBMB010000075">
    <property type="protein sequence ID" value="CAB4902444.1"/>
    <property type="molecule type" value="Genomic_DNA"/>
</dbReference>
<accession>A0A6J7G6R7</accession>
<dbReference type="PANTHER" id="PTHR11409">
    <property type="entry name" value="ADENOSINE DEAMINASE"/>
    <property type="match status" value="1"/>
</dbReference>
<dbReference type="GO" id="GO:0046872">
    <property type="term" value="F:metal ion binding"/>
    <property type="evidence" value="ECO:0007669"/>
    <property type="project" value="UniProtKB-KW"/>
</dbReference>
<comment type="cofactor">
    <cofactor evidence="1">
        <name>Zn(2+)</name>
        <dbReference type="ChEBI" id="CHEBI:29105"/>
    </cofactor>
</comment>
<dbReference type="GO" id="GO:0005829">
    <property type="term" value="C:cytosol"/>
    <property type="evidence" value="ECO:0007669"/>
    <property type="project" value="TreeGrafter"/>
</dbReference>
<proteinExistence type="inferred from homology"/>
<evidence type="ECO:0000313" key="8">
    <source>
        <dbReference type="EMBL" id="CAB4902444.1"/>
    </source>
</evidence>
<dbReference type="EC" id="3.5.4.4" evidence="3"/>
<dbReference type="GO" id="GO:0043103">
    <property type="term" value="P:hypoxanthine salvage"/>
    <property type="evidence" value="ECO:0007669"/>
    <property type="project" value="TreeGrafter"/>
</dbReference>
<comment type="similarity">
    <text evidence="2">Belongs to the metallo-dependent hydrolases superfamily. Adenosine and AMP deaminases family.</text>
</comment>
<protein>
    <recommendedName>
        <fullName evidence="3">adenosine deaminase</fullName>
        <ecNumber evidence="3">3.5.4.4</ecNumber>
    </recommendedName>
</protein>
<gene>
    <name evidence="8" type="ORF">UFOPK3516_01007</name>
</gene>
<dbReference type="Pfam" id="PF00962">
    <property type="entry name" value="A_deaminase"/>
    <property type="match status" value="1"/>
</dbReference>
<dbReference type="GO" id="GO:0006154">
    <property type="term" value="P:adenosine catabolic process"/>
    <property type="evidence" value="ECO:0007669"/>
    <property type="project" value="TreeGrafter"/>
</dbReference>
<dbReference type="AlphaFoldDB" id="A0A6J7G6R7"/>
<dbReference type="SUPFAM" id="SSF51556">
    <property type="entry name" value="Metallo-dependent hydrolases"/>
    <property type="match status" value="1"/>
</dbReference>
<dbReference type="InterPro" id="IPR006330">
    <property type="entry name" value="Ado/ade_deaminase"/>
</dbReference>
<dbReference type="PANTHER" id="PTHR11409:SF43">
    <property type="entry name" value="ADENOSINE DEAMINASE"/>
    <property type="match status" value="1"/>
</dbReference>
<evidence type="ECO:0000256" key="6">
    <source>
        <dbReference type="ARBA" id="ARBA00022833"/>
    </source>
</evidence>
<evidence type="ECO:0000256" key="5">
    <source>
        <dbReference type="ARBA" id="ARBA00022801"/>
    </source>
</evidence>
<evidence type="ECO:0000259" key="7">
    <source>
        <dbReference type="Pfam" id="PF00962"/>
    </source>
</evidence>
<reference evidence="8" key="1">
    <citation type="submission" date="2020-05" db="EMBL/GenBank/DDBJ databases">
        <authorList>
            <person name="Chiriac C."/>
            <person name="Salcher M."/>
            <person name="Ghai R."/>
            <person name="Kavagutti S V."/>
        </authorList>
    </citation>
    <scope>NUCLEOTIDE SEQUENCE</scope>
</reference>
<keyword evidence="5" id="KW-0378">Hydrolase</keyword>
<dbReference type="NCBIfam" id="NF006847">
    <property type="entry name" value="PRK09358.1-2"/>
    <property type="match status" value="1"/>
</dbReference>
<feature type="domain" description="Adenosine deaminase" evidence="7">
    <location>
        <begin position="10"/>
        <end position="325"/>
    </location>
</feature>
<dbReference type="Gene3D" id="3.20.20.140">
    <property type="entry name" value="Metal-dependent hydrolases"/>
    <property type="match status" value="1"/>
</dbReference>
<sequence length="339" mass="36584">MAASGDIRAMTADELAQWIVRQSESGSLVEYLKIFDLNTALMQTSEGLTRVAREAVIDLAQDGVVYGELRWAPEQHLTRGLTLDQTVEFVEQGIAQGIQDAAALGQEIRIGQLITAMRHADRSLEIAELALRHRNNGVVGFDIAGAELGFPPARHAPAFRLLAENMFPTTIHAGEADGVSSIESAIVDGYALRLGHGVRLSEDIVVEEVDDDATTVSLGDVARWVRDRGIALEMCPTSNLQTGAIAARGSRLDDHPFDLFYQLGFSVTVSTDNRTVSGTTLTRELGLLTEIFGYGLADLEAFQLNAAIAAFLPLEDREELADIIHEGFVDAIANARAAG</sequence>
<name>A0A6J7G6R7_9ZZZZ</name>
<dbReference type="GO" id="GO:0046103">
    <property type="term" value="P:inosine biosynthetic process"/>
    <property type="evidence" value="ECO:0007669"/>
    <property type="project" value="TreeGrafter"/>
</dbReference>
<keyword evidence="4" id="KW-0479">Metal-binding</keyword>
<evidence type="ECO:0000256" key="1">
    <source>
        <dbReference type="ARBA" id="ARBA00001947"/>
    </source>
</evidence>
<keyword evidence="6" id="KW-0862">Zinc</keyword>
<dbReference type="InterPro" id="IPR032466">
    <property type="entry name" value="Metal_Hydrolase"/>
</dbReference>